<dbReference type="EC" id="6.3.4.21" evidence="3 9"/>
<sequence>MVHAAGRRVPPVDLENDPRESTALLTDRYELTMLQAALRSGTAERRAVFEVFARHLPAGRRYGVVAGTGRLLDAIESFAFDGAVLEYLTANGVVDEPTAEWLEKYRFSGNIWGYPEGECYFPESPILVVEGTFAEAVLLETVALSILNHDCAIASAASRMVRAAHGRPLIEMGSRRTHERAAVAAARAAYVAGFTTTSNLEAGRRYGVPTAGTSAHAFTLLHDSERHAFEAQLASMGESTTLLVDTYDVERAVRTAVELAGPGLGAVRIDSGDLGAVAGLVREQLDSLGAHDTRIVVTGDLDEYGIAALGASPVDGYGVGTSLVTGSGAPTASLVYKLVARADGPDDGAPMRPVAKRSTGKPTRGGRKAAVRCVDARGTAYAETVTTGEPTPGPRDRVLHVPLVRDGEIVGREDLAEARERHRRSVDELPATALQLSRGEPAVPTEFVNGGPRR</sequence>
<evidence type="ECO:0000313" key="12">
    <source>
        <dbReference type="EMBL" id="MFC6886577.1"/>
    </source>
</evidence>
<keyword evidence="7 9" id="KW-0808">Transferase</keyword>
<organism evidence="12 13">
    <name type="scientific">Actinomadura yumaensis</name>
    <dbReference type="NCBI Taxonomy" id="111807"/>
    <lineage>
        <taxon>Bacteria</taxon>
        <taxon>Bacillati</taxon>
        <taxon>Actinomycetota</taxon>
        <taxon>Actinomycetes</taxon>
        <taxon>Streptosporangiales</taxon>
        <taxon>Thermomonosporaceae</taxon>
        <taxon>Actinomadura</taxon>
    </lineage>
</organism>
<gene>
    <name evidence="12" type="ORF">ACFQKB_42925</name>
</gene>
<comment type="similarity">
    <text evidence="2 9">Belongs to the NAPRTase family.</text>
</comment>
<dbReference type="RefSeq" id="WP_160824694.1">
    <property type="nucleotide sequence ID" value="NZ_JBHSXE010000001.1"/>
</dbReference>
<keyword evidence="4" id="KW-0597">Phosphoprotein</keyword>
<dbReference type="EMBL" id="JBHSXS010000056">
    <property type="protein sequence ID" value="MFC6886577.1"/>
    <property type="molecule type" value="Genomic_DNA"/>
</dbReference>
<evidence type="ECO:0000256" key="5">
    <source>
        <dbReference type="ARBA" id="ARBA00022598"/>
    </source>
</evidence>
<dbReference type="SUPFAM" id="SSF54675">
    <property type="entry name" value="Nicotinate/Quinolinate PRTase N-terminal domain-like"/>
    <property type="match status" value="1"/>
</dbReference>
<evidence type="ECO:0000256" key="1">
    <source>
        <dbReference type="ARBA" id="ARBA00004952"/>
    </source>
</evidence>
<comment type="pathway">
    <text evidence="1 9">Cofactor biosynthesis; NAD(+) biosynthesis; nicotinate D-ribonucleotide from nicotinate: step 1/1.</text>
</comment>
<dbReference type="InterPro" id="IPR040727">
    <property type="entry name" value="NAPRTase_N"/>
</dbReference>
<dbReference type="GO" id="GO:0016757">
    <property type="term" value="F:glycosyltransferase activity"/>
    <property type="evidence" value="ECO:0007669"/>
    <property type="project" value="UniProtKB-KW"/>
</dbReference>
<proteinExistence type="inferred from homology"/>
<feature type="region of interest" description="Disordered" evidence="10">
    <location>
        <begin position="421"/>
        <end position="454"/>
    </location>
</feature>
<accession>A0ABW2CXJ1</accession>
<dbReference type="Gene3D" id="3.20.140.10">
    <property type="entry name" value="nicotinate phosphoribosyltransferase"/>
    <property type="match status" value="1"/>
</dbReference>
<dbReference type="SUPFAM" id="SSF51690">
    <property type="entry name" value="Nicotinate/Quinolinate PRTase C-terminal domain-like"/>
    <property type="match status" value="1"/>
</dbReference>
<dbReference type="PANTHER" id="PTHR11098">
    <property type="entry name" value="NICOTINATE PHOSPHORIBOSYLTRANSFERASE"/>
    <property type="match status" value="1"/>
</dbReference>
<evidence type="ECO:0000256" key="7">
    <source>
        <dbReference type="ARBA" id="ARBA00022679"/>
    </source>
</evidence>
<dbReference type="InterPro" id="IPR007229">
    <property type="entry name" value="Nic_PRibTrfase-Fam"/>
</dbReference>
<dbReference type="InterPro" id="IPR036068">
    <property type="entry name" value="Nicotinate_pribotase-like_C"/>
</dbReference>
<name>A0ABW2CXJ1_9ACTN</name>
<keyword evidence="6 9" id="KW-0662">Pyridine nucleotide biosynthesis</keyword>
<evidence type="ECO:0000313" key="13">
    <source>
        <dbReference type="Proteomes" id="UP001596380"/>
    </source>
</evidence>
<evidence type="ECO:0000256" key="3">
    <source>
        <dbReference type="ARBA" id="ARBA00013236"/>
    </source>
</evidence>
<dbReference type="GO" id="GO:0004516">
    <property type="term" value="F:nicotinate phosphoribosyltransferase activity"/>
    <property type="evidence" value="ECO:0007669"/>
    <property type="project" value="UniProtKB-EC"/>
</dbReference>
<reference evidence="13" key="1">
    <citation type="journal article" date="2019" name="Int. J. Syst. Evol. Microbiol.">
        <title>The Global Catalogue of Microorganisms (GCM) 10K type strain sequencing project: providing services to taxonomists for standard genome sequencing and annotation.</title>
        <authorList>
            <consortium name="The Broad Institute Genomics Platform"/>
            <consortium name="The Broad Institute Genome Sequencing Center for Infectious Disease"/>
            <person name="Wu L."/>
            <person name="Ma J."/>
        </authorList>
    </citation>
    <scope>NUCLEOTIDE SEQUENCE [LARGE SCALE GENOMIC DNA]</scope>
    <source>
        <strain evidence="13">JCM 3369</strain>
    </source>
</reference>
<feature type="compositionally biased region" description="Basic residues" evidence="10">
    <location>
        <begin position="354"/>
        <end position="369"/>
    </location>
</feature>
<evidence type="ECO:0000256" key="4">
    <source>
        <dbReference type="ARBA" id="ARBA00022553"/>
    </source>
</evidence>
<comment type="function">
    <text evidence="9">Catalyzes the first step in the biosynthesis of NAD from nicotinic acid, the ATP-dependent synthesis of beta-nicotinate D-ribonucleotide from nicotinate and 5-phospho-D-ribose 1-phosphate.</text>
</comment>
<dbReference type="PANTHER" id="PTHR11098:SF8">
    <property type="entry name" value="NICOTINATE PHOSPHORIBOSYLTRANSFERASE PNCB1"/>
    <property type="match status" value="1"/>
</dbReference>
<comment type="catalytic activity">
    <reaction evidence="8 9">
        <text>5-phospho-alpha-D-ribose 1-diphosphate + nicotinate + ATP + H2O = nicotinate beta-D-ribonucleotide + ADP + phosphate + diphosphate</text>
        <dbReference type="Rhea" id="RHEA:36163"/>
        <dbReference type="ChEBI" id="CHEBI:15377"/>
        <dbReference type="ChEBI" id="CHEBI:30616"/>
        <dbReference type="ChEBI" id="CHEBI:32544"/>
        <dbReference type="ChEBI" id="CHEBI:33019"/>
        <dbReference type="ChEBI" id="CHEBI:43474"/>
        <dbReference type="ChEBI" id="CHEBI:57502"/>
        <dbReference type="ChEBI" id="CHEBI:58017"/>
        <dbReference type="ChEBI" id="CHEBI:456216"/>
        <dbReference type="EC" id="6.3.4.21"/>
    </reaction>
</comment>
<keyword evidence="12" id="KW-0328">Glycosyltransferase</keyword>
<dbReference type="NCBIfam" id="TIGR01513">
    <property type="entry name" value="NAPRTase_put"/>
    <property type="match status" value="1"/>
</dbReference>
<dbReference type="PIRSF" id="PIRSF000484">
    <property type="entry name" value="NAPRT"/>
    <property type="match status" value="1"/>
</dbReference>
<protein>
    <recommendedName>
        <fullName evidence="3 9">Nicotinate phosphoribosyltransferase</fullName>
        <ecNumber evidence="3 9">6.3.4.21</ecNumber>
    </recommendedName>
</protein>
<evidence type="ECO:0000256" key="9">
    <source>
        <dbReference type="RuleBase" id="RU365100"/>
    </source>
</evidence>
<keyword evidence="13" id="KW-1185">Reference proteome</keyword>
<comment type="PTM">
    <text evidence="9">Transiently phosphorylated on a His residue during the reaction cycle. Phosphorylation strongly increases the affinity for substrates and increases the rate of nicotinate D-ribonucleotide production. Dephosphorylation regenerates the low-affinity form of the enzyme, leading to product release.</text>
</comment>
<evidence type="ECO:0000259" key="11">
    <source>
        <dbReference type="Pfam" id="PF17767"/>
    </source>
</evidence>
<evidence type="ECO:0000256" key="10">
    <source>
        <dbReference type="SAM" id="MobiDB-lite"/>
    </source>
</evidence>
<evidence type="ECO:0000256" key="8">
    <source>
        <dbReference type="ARBA" id="ARBA00048668"/>
    </source>
</evidence>
<dbReference type="InterPro" id="IPR006405">
    <property type="entry name" value="Nic_PRibTrfase_pncB"/>
</dbReference>
<feature type="domain" description="Nicotinate phosphoribosyltransferase N-terminal" evidence="11">
    <location>
        <begin position="24"/>
        <end position="148"/>
    </location>
</feature>
<dbReference type="Pfam" id="PF17767">
    <property type="entry name" value="NAPRTase_N"/>
    <property type="match status" value="1"/>
</dbReference>
<evidence type="ECO:0000256" key="2">
    <source>
        <dbReference type="ARBA" id="ARBA00010897"/>
    </source>
</evidence>
<dbReference type="NCBIfam" id="NF006698">
    <property type="entry name" value="PRK09243.1-5"/>
    <property type="match status" value="1"/>
</dbReference>
<dbReference type="NCBIfam" id="NF009131">
    <property type="entry name" value="PRK12484.1"/>
    <property type="match status" value="1"/>
</dbReference>
<keyword evidence="5 9" id="KW-0436">Ligase</keyword>
<evidence type="ECO:0000256" key="6">
    <source>
        <dbReference type="ARBA" id="ARBA00022642"/>
    </source>
</evidence>
<feature type="region of interest" description="Disordered" evidence="10">
    <location>
        <begin position="347"/>
        <end position="369"/>
    </location>
</feature>
<dbReference type="Gene3D" id="3.20.20.70">
    <property type="entry name" value="Aldolase class I"/>
    <property type="match status" value="1"/>
</dbReference>
<comment type="caution">
    <text evidence="12">The sequence shown here is derived from an EMBL/GenBank/DDBJ whole genome shotgun (WGS) entry which is preliminary data.</text>
</comment>
<dbReference type="Proteomes" id="UP001596380">
    <property type="component" value="Unassembled WGS sequence"/>
</dbReference>
<dbReference type="InterPro" id="IPR013785">
    <property type="entry name" value="Aldolase_TIM"/>
</dbReference>